<dbReference type="Proteomes" id="UP000887579">
    <property type="component" value="Unplaced"/>
</dbReference>
<evidence type="ECO:0000313" key="2">
    <source>
        <dbReference type="WBParaSite" id="ES5_v2.g18938.t1"/>
    </source>
</evidence>
<organism evidence="1 2">
    <name type="scientific">Panagrolaimus sp. ES5</name>
    <dbReference type="NCBI Taxonomy" id="591445"/>
    <lineage>
        <taxon>Eukaryota</taxon>
        <taxon>Metazoa</taxon>
        <taxon>Ecdysozoa</taxon>
        <taxon>Nematoda</taxon>
        <taxon>Chromadorea</taxon>
        <taxon>Rhabditida</taxon>
        <taxon>Tylenchina</taxon>
        <taxon>Panagrolaimomorpha</taxon>
        <taxon>Panagrolaimoidea</taxon>
        <taxon>Panagrolaimidae</taxon>
        <taxon>Panagrolaimus</taxon>
    </lineage>
</organism>
<accession>A0AC34FP53</accession>
<proteinExistence type="predicted"/>
<dbReference type="WBParaSite" id="ES5_v2.g18938.t1">
    <property type="protein sequence ID" value="ES5_v2.g18938.t1"/>
    <property type="gene ID" value="ES5_v2.g18938"/>
</dbReference>
<name>A0AC34FP53_9BILA</name>
<protein>
    <submittedName>
        <fullName evidence="2">DNA helicase</fullName>
    </submittedName>
</protein>
<sequence>MKSTLSSGFNEDQIQELFEKGKENYRKDFPEKDSTNVNNSTLSLHISAYENSADASTQSIECYEEKEVSKMNNGSSVLIKKWKNPGQILTGSTSIVQNPFEFPRQKKEDQIGQPEVMQFKASQKLINPNQKKNRKRSIPLQAEYARMIVNGITVLLPPGLKPYPSQQLMMVKIIQSLKSKKHAMIESPTGSGKSLGLLSACCAWLQDYKVQRRLAQQNCPKHGAKVITAGLQKAASDAKMARIDEVDPSKSEKENDESSYLSNMKDDEIVDLASENSNYDAFGEIKDESVFDNSEHQPVAECTCSEMKRIRIYYGTRTHKQISQVVKEYGRLPYGHEKNEKQLRHTILASREQSCLNQDVRKSDDLTAACRERIAPDGIGCIYRHNLRNIEDPTKLRKKIDQLNGGVWDIEELSEALKSPEICPYFASTRTLTNDADIIFTPFNYLLDPIIRKSSDVFLKNSIVILDEAHNVEDTCRSAVSFQFKESEFGAAFHNFNEKLSHMNDNAFLNMLTNNSESNTKNESLHEVAKYKESLKRMSDLAKQIHNFFSELVKLLDESSSTTLNSKTWDWEPMLNLLKDKDPEKNLFFEAEDTRFVQYLSDFNVITAQKSKDENSSDIVAELLTEYKLSRVAIVLVEKYLYFMKFFQKKKELYKCNITFTPQVQQNFASQRQVPFRKPKPRKDVAHFNEEGYIDGVKETFKPLRVGFDATLNFWCMSPSVACAEAFEDCHSVILASGTLCPTETLKTELGLNFDFEMEGNQVIPDKQIFASVISKGPHNYPFKCTYKNMQDQTFYIELLRTIRDVCKTVPKGVLVFVSSYRILNDIQKFLRYENLQTDIEKHKKLFFEPNRSRELKPLLEDYTATIENSGSDINSFNGAIMFAVFRGKVSEGIDFTDDMARCVICIGIPFPNFTDELVVQKKAFNDFHSRSSKMLSGIDFTDDMARCVICIGIPFPNFTDELVVQKKAFNDFHSRSSKMLSGDEWYSTQAYRALNQALGRCLRHRNDWGAILLVDERFIEKANPKCPDSKKISRWVRHRLVRYNDHQSLLNALSQFVDERINDDQLKPVKKEIVFDLDDESVMPSPSPSTSKRIFNIPIQSRKTARTGLTAAFNI</sequence>
<reference evidence="2" key="1">
    <citation type="submission" date="2022-11" db="UniProtKB">
        <authorList>
            <consortium name="WormBaseParasite"/>
        </authorList>
    </citation>
    <scope>IDENTIFICATION</scope>
</reference>
<evidence type="ECO:0000313" key="1">
    <source>
        <dbReference type="Proteomes" id="UP000887579"/>
    </source>
</evidence>